<dbReference type="Gene3D" id="1.25.10.10">
    <property type="entry name" value="Leucine-rich Repeat Variant"/>
    <property type="match status" value="1"/>
</dbReference>
<sequence length="952" mass="108211">MMATKIFIATWTFDETLKVLSHSVNSSSLYKLLSFVRKEVEWPQHKENINKLQHSGCLKQIVVSLRSSNLHVVNVALSILGNCCMESESTKKIISNYNGLSELMQVLKRYSKDDGVNGRVFRIIGNMCQHMMSSAILDWDKALFLYIVQFLQKYADDDENCSTFTEATVVMGVRAVRMLLNRITFKTMVENTGLLNALGALLIKCCTRWISEKKDHHILENIIKFLIIYSRYTYYPGIIQLRSTSKGDSLVYLSQLLPLAPKKIVKIIMNFIRVSPLKSDLPIPEICGGFIKLLRESQISKAFKQEYRDYIKCLCYLLEHPVNRSTDRCLETIPQLIQLLREFQNFEENAFRLDSSILIVSALNKCCSHETLVREQLDCDIVGVLVKKIEGIIGSPKVLIINHKLQVQKKRKYPDEFLLPRKRSSMSPPLSQLFGDLRLPLLCDEEPDFSFSNPPPSDINCCCSPCASGDSGIANSPGSSPSSSSSSSQTQDRIRLLPYPDMSDSEDYSPVCSDDECGTGDSVSVNTCKEDQGSIEISKLSDVEDDNSENFPQLSVRSLKYRLVTEILLLLKTYSVKQPLPSELCSEALLLILLKCSIYCERINLSTSFSLSIIHRILRCHEYFIPLMQTEIIPAVHSIMKTPHGKSCRRCSDIEDIGYDTLRQFTLLGESEWGKGEIANRLLLGTTELKKQLILTVPYIIRDKQILRNLLLTCGGQNILMDLLLDAEYQERSVQALCVMASNTLCICNPKQWSAYQGEKMTISDYRVADDCENVVTFVLDDNSCLDADRDFLSKKSSYFNSLLSGGFKESKETFVKLHHTDYRALKVLIYLLHCDFDKTDPKDVQLEISTLLDVILLCDRYLLEDLSAFLIECVQQFAISATSVPLIYQWSQESKTNILRIECIAYALVGELEDSYRCVMFSDLFNLGYSEQIVSDIRELINRYLSLKGRY</sequence>
<dbReference type="GO" id="GO:0009653">
    <property type="term" value="P:anatomical structure morphogenesis"/>
    <property type="evidence" value="ECO:0007669"/>
    <property type="project" value="TreeGrafter"/>
</dbReference>
<dbReference type="InterPro" id="IPR016024">
    <property type="entry name" value="ARM-type_fold"/>
</dbReference>
<organism evidence="3 4">
    <name type="scientific">Henosepilachna vigintioctopunctata</name>
    <dbReference type="NCBI Taxonomy" id="420089"/>
    <lineage>
        <taxon>Eukaryota</taxon>
        <taxon>Metazoa</taxon>
        <taxon>Ecdysozoa</taxon>
        <taxon>Arthropoda</taxon>
        <taxon>Hexapoda</taxon>
        <taxon>Insecta</taxon>
        <taxon>Pterygota</taxon>
        <taxon>Neoptera</taxon>
        <taxon>Endopterygota</taxon>
        <taxon>Coleoptera</taxon>
        <taxon>Polyphaga</taxon>
        <taxon>Cucujiformia</taxon>
        <taxon>Coccinelloidea</taxon>
        <taxon>Coccinellidae</taxon>
        <taxon>Epilachninae</taxon>
        <taxon>Epilachnini</taxon>
        <taxon>Henosepilachna</taxon>
    </lineage>
</organism>
<evidence type="ECO:0000313" key="3">
    <source>
        <dbReference type="EMBL" id="KAK9877196.1"/>
    </source>
</evidence>
<dbReference type="InterPro" id="IPR055445">
    <property type="entry name" value="ARM_ARMC5"/>
</dbReference>
<dbReference type="Gene3D" id="3.30.710.10">
    <property type="entry name" value="Potassium Channel Kv1.1, Chain A"/>
    <property type="match status" value="1"/>
</dbReference>
<dbReference type="SUPFAM" id="SSF48371">
    <property type="entry name" value="ARM repeat"/>
    <property type="match status" value="1"/>
</dbReference>
<reference evidence="3 4" key="1">
    <citation type="submission" date="2023-03" db="EMBL/GenBank/DDBJ databases">
        <title>Genome insight into feeding habits of ladybird beetles.</title>
        <authorList>
            <person name="Li H.-S."/>
            <person name="Huang Y.-H."/>
            <person name="Pang H."/>
        </authorList>
    </citation>
    <scope>NUCLEOTIDE SEQUENCE [LARGE SCALE GENOMIC DNA]</scope>
    <source>
        <strain evidence="3">SYSU_2023b</strain>
        <tissue evidence="3">Whole body</tissue>
    </source>
</reference>
<feature type="domain" description="BTB" evidence="2">
    <location>
        <begin position="774"/>
        <end position="834"/>
    </location>
</feature>
<evidence type="ECO:0000256" key="1">
    <source>
        <dbReference type="SAM" id="MobiDB-lite"/>
    </source>
</evidence>
<comment type="caution">
    <text evidence="3">The sequence shown here is derived from an EMBL/GenBank/DDBJ whole genome shotgun (WGS) entry which is preliminary data.</text>
</comment>
<dbReference type="Pfam" id="PF00651">
    <property type="entry name" value="BTB"/>
    <property type="match status" value="1"/>
</dbReference>
<dbReference type="InterPro" id="IPR011989">
    <property type="entry name" value="ARM-like"/>
</dbReference>
<dbReference type="AlphaFoldDB" id="A0AAW1U029"/>
<name>A0AAW1U029_9CUCU</name>
<dbReference type="Pfam" id="PF24768">
    <property type="entry name" value="ARM_ARMC5"/>
    <property type="match status" value="1"/>
</dbReference>
<proteinExistence type="predicted"/>
<accession>A0AAW1U029</accession>
<dbReference type="SUPFAM" id="SSF54695">
    <property type="entry name" value="POZ domain"/>
    <property type="match status" value="1"/>
</dbReference>
<protein>
    <recommendedName>
        <fullName evidence="2">BTB domain-containing protein</fullName>
    </recommendedName>
</protein>
<dbReference type="InterPro" id="IPR011333">
    <property type="entry name" value="SKP1/BTB/POZ_sf"/>
</dbReference>
<dbReference type="PROSITE" id="PS50097">
    <property type="entry name" value="BTB"/>
    <property type="match status" value="1"/>
</dbReference>
<dbReference type="PANTHER" id="PTHR23312">
    <property type="entry name" value="ARMC5 ARMADILLO REPEAT-CONTAINING -RELATED"/>
    <property type="match status" value="1"/>
</dbReference>
<feature type="region of interest" description="Disordered" evidence="1">
    <location>
        <begin position="473"/>
        <end position="492"/>
    </location>
</feature>
<dbReference type="Proteomes" id="UP001431783">
    <property type="component" value="Unassembled WGS sequence"/>
</dbReference>
<evidence type="ECO:0000259" key="2">
    <source>
        <dbReference type="PROSITE" id="PS50097"/>
    </source>
</evidence>
<dbReference type="GO" id="GO:0005829">
    <property type="term" value="C:cytosol"/>
    <property type="evidence" value="ECO:0007669"/>
    <property type="project" value="TreeGrafter"/>
</dbReference>
<dbReference type="InterPro" id="IPR000210">
    <property type="entry name" value="BTB/POZ_dom"/>
</dbReference>
<dbReference type="PANTHER" id="PTHR23312:SF8">
    <property type="entry name" value="ARMADILLO REPEAT-CONTAINING PROTEIN 5"/>
    <property type="match status" value="1"/>
</dbReference>
<gene>
    <name evidence="3" type="ORF">WA026_016944</name>
</gene>
<evidence type="ECO:0000313" key="4">
    <source>
        <dbReference type="Proteomes" id="UP001431783"/>
    </source>
</evidence>
<feature type="compositionally biased region" description="Low complexity" evidence="1">
    <location>
        <begin position="476"/>
        <end position="488"/>
    </location>
</feature>
<keyword evidence="4" id="KW-1185">Reference proteome</keyword>
<dbReference type="EMBL" id="JARQZJ010000040">
    <property type="protein sequence ID" value="KAK9877196.1"/>
    <property type="molecule type" value="Genomic_DNA"/>
</dbReference>